<organism evidence="1 2">
    <name type="scientific">Zopfia rhizophila CBS 207.26</name>
    <dbReference type="NCBI Taxonomy" id="1314779"/>
    <lineage>
        <taxon>Eukaryota</taxon>
        <taxon>Fungi</taxon>
        <taxon>Dikarya</taxon>
        <taxon>Ascomycota</taxon>
        <taxon>Pezizomycotina</taxon>
        <taxon>Dothideomycetes</taxon>
        <taxon>Dothideomycetes incertae sedis</taxon>
        <taxon>Zopfiaceae</taxon>
        <taxon>Zopfia</taxon>
    </lineage>
</organism>
<gene>
    <name evidence="1" type="ORF">K469DRAFT_92749</name>
</gene>
<dbReference type="EMBL" id="ML994624">
    <property type="protein sequence ID" value="KAF2188271.1"/>
    <property type="molecule type" value="Genomic_DNA"/>
</dbReference>
<proteinExistence type="predicted"/>
<keyword evidence="2" id="KW-1185">Reference proteome</keyword>
<evidence type="ECO:0000313" key="1">
    <source>
        <dbReference type="EMBL" id="KAF2188271.1"/>
    </source>
</evidence>
<name>A0A6A6E8Q3_9PEZI</name>
<accession>A0A6A6E8Q3</accession>
<dbReference type="Proteomes" id="UP000800200">
    <property type="component" value="Unassembled WGS sequence"/>
</dbReference>
<protein>
    <submittedName>
        <fullName evidence="1">Uncharacterized protein</fullName>
    </submittedName>
</protein>
<reference evidence="1" key="1">
    <citation type="journal article" date="2020" name="Stud. Mycol.">
        <title>101 Dothideomycetes genomes: a test case for predicting lifestyles and emergence of pathogens.</title>
        <authorList>
            <person name="Haridas S."/>
            <person name="Albert R."/>
            <person name="Binder M."/>
            <person name="Bloem J."/>
            <person name="Labutti K."/>
            <person name="Salamov A."/>
            <person name="Andreopoulos B."/>
            <person name="Baker S."/>
            <person name="Barry K."/>
            <person name="Bills G."/>
            <person name="Bluhm B."/>
            <person name="Cannon C."/>
            <person name="Castanera R."/>
            <person name="Culley D."/>
            <person name="Daum C."/>
            <person name="Ezra D."/>
            <person name="Gonzalez J."/>
            <person name="Henrissat B."/>
            <person name="Kuo A."/>
            <person name="Liang C."/>
            <person name="Lipzen A."/>
            <person name="Lutzoni F."/>
            <person name="Magnuson J."/>
            <person name="Mondo S."/>
            <person name="Nolan M."/>
            <person name="Ohm R."/>
            <person name="Pangilinan J."/>
            <person name="Park H.-J."/>
            <person name="Ramirez L."/>
            <person name="Alfaro M."/>
            <person name="Sun H."/>
            <person name="Tritt A."/>
            <person name="Yoshinaga Y."/>
            <person name="Zwiers L.-H."/>
            <person name="Turgeon B."/>
            <person name="Goodwin S."/>
            <person name="Spatafora J."/>
            <person name="Crous P."/>
            <person name="Grigoriev I."/>
        </authorList>
    </citation>
    <scope>NUCLEOTIDE SEQUENCE</scope>
    <source>
        <strain evidence="1">CBS 207.26</strain>
    </source>
</reference>
<evidence type="ECO:0000313" key="2">
    <source>
        <dbReference type="Proteomes" id="UP000800200"/>
    </source>
</evidence>
<dbReference type="AlphaFoldDB" id="A0A6A6E8Q3"/>
<sequence length="179" mass="19243">MAGVGSEMYVRYARLLRVDERSEVVEGNGAQHSAPGWDWMSSKDVCRAEVSCQSSQRTVLAGCCGVPEYNIAAGRCPLRLSGGSRGITQFVGAWRCKGGQYRMAWSKRPISGSSCVARQKSSWATWAAAANDMGKQQGIWEQGAAHARPRLPSPSMSPPALTLPPSMATDACPLLTLPR</sequence>